<proteinExistence type="predicted"/>
<evidence type="ECO:0000313" key="6">
    <source>
        <dbReference type="EMBL" id="AHB47865.1"/>
    </source>
</evidence>
<dbReference type="PANTHER" id="PTHR44591:SF3">
    <property type="entry name" value="RESPONSE REGULATORY DOMAIN-CONTAINING PROTEIN"/>
    <property type="match status" value="1"/>
</dbReference>
<feature type="modified residue" description="4-aspartylphosphate" evidence="4">
    <location>
        <position position="56"/>
    </location>
</feature>
<dbReference type="InterPro" id="IPR050595">
    <property type="entry name" value="Bact_response_regulator"/>
</dbReference>
<dbReference type="STRING" id="1029756.W911_04865"/>
<evidence type="ECO:0000256" key="4">
    <source>
        <dbReference type="PROSITE-ProRule" id="PRU00169"/>
    </source>
</evidence>
<dbReference type="HOGENOM" id="CLU_000445_69_8_5"/>
<dbReference type="InterPro" id="IPR011006">
    <property type="entry name" value="CheY-like_superfamily"/>
</dbReference>
<dbReference type="PATRIC" id="fig|1029756.8.peg.1022"/>
<keyword evidence="7" id="KW-1185">Reference proteome</keyword>
<evidence type="ECO:0000256" key="2">
    <source>
        <dbReference type="ARBA" id="ARBA00023015"/>
    </source>
</evidence>
<dbReference type="SMART" id="SM00448">
    <property type="entry name" value="REC"/>
    <property type="match status" value="1"/>
</dbReference>
<sequence>MNTCRVVLVVEDEPLVRMDLVQTLEDVGYRCLEASSAMEAIALLEEHPEIRVVFTDVQMPGNMDGIELARYVRERWPPTIIVVASGKVDLASCLLPEGANRLAKPYDPAKLRHLLTDIEYRLAI</sequence>
<keyword evidence="1 4" id="KW-0597">Phosphoprotein</keyword>
<feature type="domain" description="Response regulatory" evidence="5">
    <location>
        <begin position="6"/>
        <end position="119"/>
    </location>
</feature>
<dbReference type="KEGG" id="hni:W911_04865"/>
<dbReference type="Proteomes" id="UP000018542">
    <property type="component" value="Chromosome"/>
</dbReference>
<evidence type="ECO:0000313" key="7">
    <source>
        <dbReference type="Proteomes" id="UP000018542"/>
    </source>
</evidence>
<evidence type="ECO:0000259" key="5">
    <source>
        <dbReference type="PROSITE" id="PS50110"/>
    </source>
</evidence>
<evidence type="ECO:0000256" key="3">
    <source>
        <dbReference type="ARBA" id="ARBA00023163"/>
    </source>
</evidence>
<accession>V5SCU5</accession>
<dbReference type="Gene3D" id="3.40.50.2300">
    <property type="match status" value="1"/>
</dbReference>
<dbReference type="EMBL" id="CP006912">
    <property type="protein sequence ID" value="AHB47865.1"/>
    <property type="molecule type" value="Genomic_DNA"/>
</dbReference>
<dbReference type="OrthoDB" id="9784719at2"/>
<gene>
    <name evidence="6" type="ORF">W911_04865</name>
</gene>
<protein>
    <submittedName>
        <fullName evidence="6">Transcriptional regulator</fullName>
    </submittedName>
</protein>
<name>V5SCU5_9HYPH</name>
<keyword evidence="3" id="KW-0804">Transcription</keyword>
<evidence type="ECO:0000256" key="1">
    <source>
        <dbReference type="ARBA" id="ARBA00022553"/>
    </source>
</evidence>
<dbReference type="SUPFAM" id="SSF52172">
    <property type="entry name" value="CheY-like"/>
    <property type="match status" value="1"/>
</dbReference>
<dbReference type="AlphaFoldDB" id="V5SCU5"/>
<dbReference type="PANTHER" id="PTHR44591">
    <property type="entry name" value="STRESS RESPONSE REGULATOR PROTEIN 1"/>
    <property type="match status" value="1"/>
</dbReference>
<dbReference type="InterPro" id="IPR001789">
    <property type="entry name" value="Sig_transdc_resp-reg_receiver"/>
</dbReference>
<dbReference type="GO" id="GO:0000160">
    <property type="term" value="P:phosphorelay signal transduction system"/>
    <property type="evidence" value="ECO:0007669"/>
    <property type="project" value="InterPro"/>
</dbReference>
<dbReference type="PROSITE" id="PS50110">
    <property type="entry name" value="RESPONSE_REGULATORY"/>
    <property type="match status" value="1"/>
</dbReference>
<dbReference type="Pfam" id="PF00072">
    <property type="entry name" value="Response_reg"/>
    <property type="match status" value="1"/>
</dbReference>
<reference evidence="6 7" key="1">
    <citation type="journal article" date="2014" name="Genome Announc.">
        <title>Complete Genome Sequence of Hyphomicrobium nitrativorans Strain NL23, a Denitrifying Bacterium Isolated from Biofilm of a Methanol-Fed Denitrification System Treating Seawater at the Montreal Biodome.</title>
        <authorList>
            <person name="Martineau C."/>
            <person name="Villeneuve C."/>
            <person name="Mauffrey F."/>
            <person name="Villemur R."/>
        </authorList>
    </citation>
    <scope>NUCLEOTIDE SEQUENCE [LARGE SCALE GENOMIC DNA]</scope>
    <source>
        <strain evidence="6">NL23</strain>
    </source>
</reference>
<organism evidence="6 7">
    <name type="scientific">Hyphomicrobium nitrativorans NL23</name>
    <dbReference type="NCBI Taxonomy" id="1029756"/>
    <lineage>
        <taxon>Bacteria</taxon>
        <taxon>Pseudomonadati</taxon>
        <taxon>Pseudomonadota</taxon>
        <taxon>Alphaproteobacteria</taxon>
        <taxon>Hyphomicrobiales</taxon>
        <taxon>Hyphomicrobiaceae</taxon>
        <taxon>Hyphomicrobium</taxon>
    </lineage>
</organism>
<keyword evidence="2" id="KW-0805">Transcription regulation</keyword>
<dbReference type="RefSeq" id="WP_023786379.1">
    <property type="nucleotide sequence ID" value="NC_022997.1"/>
</dbReference>